<dbReference type="GO" id="GO:0051144">
    <property type="term" value="P:1,2-propanediol catabolic process"/>
    <property type="evidence" value="ECO:0007669"/>
    <property type="project" value="UniProtKB-UniPathway"/>
</dbReference>
<feature type="binding site" evidence="6">
    <location>
        <begin position="202"/>
        <end position="206"/>
    </location>
    <ligand>
        <name>ATP</name>
        <dbReference type="ChEBI" id="CHEBI:30616"/>
    </ligand>
</feature>
<reference evidence="8 9" key="1">
    <citation type="submission" date="2018-09" db="EMBL/GenBank/DDBJ databases">
        <title>Marinorhizobium profundi gen. nov., sp. nov., isolated from a deep-sea sediment sample from the New Britain Trench and proposal of Marinorhizobiaceae fam. nov. in the order Rhizobiales of the class Alphaproteobacteria.</title>
        <authorList>
            <person name="Cao J."/>
        </authorList>
    </citation>
    <scope>NUCLEOTIDE SEQUENCE [LARGE SCALE GENOMIC DNA]</scope>
    <source>
        <strain evidence="8 9">WS11</strain>
    </source>
</reference>
<feature type="site" description="Transition state stabilizer" evidence="6">
    <location>
        <position position="235"/>
    </location>
</feature>
<feature type="binding site" evidence="6">
    <location>
        <position position="86"/>
    </location>
    <ligand>
        <name>substrate</name>
    </ligand>
</feature>
<comment type="subunit">
    <text evidence="6">Homodimer.</text>
</comment>
<evidence type="ECO:0000256" key="4">
    <source>
        <dbReference type="ARBA" id="ARBA00022777"/>
    </source>
</evidence>
<dbReference type="GO" id="GO:0008776">
    <property type="term" value="F:acetate kinase activity"/>
    <property type="evidence" value="ECO:0007669"/>
    <property type="project" value="UniProtKB-UniRule"/>
</dbReference>
<dbReference type="EC" id="2.7.2.1" evidence="6"/>
<dbReference type="PROSITE" id="PS01076">
    <property type="entry name" value="ACETATE_KINASE_2"/>
    <property type="match status" value="1"/>
</dbReference>
<feature type="binding site" evidence="6">
    <location>
        <begin position="324"/>
        <end position="328"/>
    </location>
    <ligand>
        <name>ATP</name>
        <dbReference type="ChEBI" id="CHEBI:30616"/>
    </ligand>
</feature>
<evidence type="ECO:0000256" key="5">
    <source>
        <dbReference type="ARBA" id="ARBA00022840"/>
    </source>
</evidence>
<proteinExistence type="inferred from homology"/>
<keyword evidence="4 6" id="KW-0418">Kinase</keyword>
<dbReference type="Pfam" id="PF00871">
    <property type="entry name" value="Acetate_kinase"/>
    <property type="match status" value="1"/>
</dbReference>
<comment type="cofactor">
    <cofactor evidence="6">
        <name>Mg(2+)</name>
        <dbReference type="ChEBI" id="CHEBI:18420"/>
    </cofactor>
    <cofactor evidence="6">
        <name>Mn(2+)</name>
        <dbReference type="ChEBI" id="CHEBI:29035"/>
    </cofactor>
    <text evidence="6">Mg(2+). Can also accept Mn(2+).</text>
</comment>
<dbReference type="Gene3D" id="3.30.420.40">
    <property type="match status" value="2"/>
</dbReference>
<dbReference type="GO" id="GO:0005524">
    <property type="term" value="F:ATP binding"/>
    <property type="evidence" value="ECO:0007669"/>
    <property type="project" value="UniProtKB-KW"/>
</dbReference>
<feature type="binding site" evidence="6">
    <location>
        <begin position="276"/>
        <end position="278"/>
    </location>
    <ligand>
        <name>ATP</name>
        <dbReference type="ChEBI" id="CHEBI:30616"/>
    </ligand>
</feature>
<dbReference type="GO" id="GO:0005737">
    <property type="term" value="C:cytoplasm"/>
    <property type="evidence" value="ECO:0007669"/>
    <property type="project" value="UniProtKB-SubCell"/>
</dbReference>
<comment type="catalytic activity">
    <reaction evidence="6">
        <text>acetate + ATP = acetyl phosphate + ADP</text>
        <dbReference type="Rhea" id="RHEA:11352"/>
        <dbReference type="ChEBI" id="CHEBI:22191"/>
        <dbReference type="ChEBI" id="CHEBI:30089"/>
        <dbReference type="ChEBI" id="CHEBI:30616"/>
        <dbReference type="ChEBI" id="CHEBI:456216"/>
        <dbReference type="EC" id="2.7.2.1"/>
    </reaction>
</comment>
<keyword evidence="6" id="KW-0479">Metal-binding</keyword>
<dbReference type="Proteomes" id="UP000268192">
    <property type="component" value="Chromosome"/>
</dbReference>
<evidence type="ECO:0000256" key="2">
    <source>
        <dbReference type="ARBA" id="ARBA00022679"/>
    </source>
</evidence>
<dbReference type="UniPathway" id="UPA00340">
    <property type="reaction ID" value="UER00458"/>
</dbReference>
<dbReference type="NCBIfam" id="NF011652">
    <property type="entry name" value="PRK15070.1"/>
    <property type="match status" value="1"/>
</dbReference>
<dbReference type="GO" id="GO:0006083">
    <property type="term" value="P:acetate metabolic process"/>
    <property type="evidence" value="ECO:0007669"/>
    <property type="project" value="TreeGrafter"/>
</dbReference>
<comment type="subcellular location">
    <subcellularLocation>
        <location evidence="6">Cytoplasm</location>
    </subcellularLocation>
</comment>
<evidence type="ECO:0000256" key="6">
    <source>
        <dbReference type="HAMAP-Rule" id="MF_00020"/>
    </source>
</evidence>
<dbReference type="PRINTS" id="PR00471">
    <property type="entry name" value="ACETATEKNASE"/>
</dbReference>
<dbReference type="Pfam" id="PF06130">
    <property type="entry name" value="PTAC"/>
    <property type="match status" value="1"/>
</dbReference>
<keyword evidence="6" id="KW-0460">Magnesium</keyword>
<evidence type="ECO:0000256" key="3">
    <source>
        <dbReference type="ARBA" id="ARBA00022741"/>
    </source>
</evidence>
<dbReference type="OrthoDB" id="9802453at2"/>
<keyword evidence="6" id="KW-0963">Cytoplasm</keyword>
<feature type="site" description="Transition state stabilizer" evidence="6">
    <location>
        <position position="174"/>
    </location>
</feature>
<dbReference type="GO" id="GO:0006085">
    <property type="term" value="P:acetyl-CoA biosynthetic process"/>
    <property type="evidence" value="ECO:0007669"/>
    <property type="project" value="UniProtKB-UniRule"/>
</dbReference>
<evidence type="ECO:0000256" key="1">
    <source>
        <dbReference type="ARBA" id="ARBA00008748"/>
    </source>
</evidence>
<feature type="binding site" evidence="6">
    <location>
        <position position="7"/>
    </location>
    <ligand>
        <name>Mg(2+)</name>
        <dbReference type="ChEBI" id="CHEBI:18420"/>
    </ligand>
</feature>
<dbReference type="PANTHER" id="PTHR21060:SF15">
    <property type="entry name" value="ACETATE KINASE-RELATED"/>
    <property type="match status" value="1"/>
</dbReference>
<dbReference type="NCBIfam" id="TIGR00016">
    <property type="entry name" value="ackA"/>
    <property type="match status" value="1"/>
</dbReference>
<sequence>MRILVFNAGSSSLKFGVFDMDGATIRHRLKATVDRLGRSTAELKLVVDGRESREDVAATGVEAAIAAVPVILQRFDFGAIDAIGHRIAHGGERFAAPAIIDEPVIAAIEALTPLAPLHNPGGLAGIRHARATWPGKPQIAVFDTSFHLKNPPRATTYAVPAAWREAGLRRFGFHGTSHKYVALRAAEALGENLRDLRVISLHLGNGASACAIQLGESIDSSMGMTPLEGLVMGTRSGDVDPGIFGYLQRNLGFDAEAVEKALYEESGLKGLTGTADMRDVEDMAATGDAAAQLAIEIYAYRARKYVGAYAAAMGGLDALVFTGGIGENSAAMRRRICEGLGFLGLMLDTERNGHVDLTDHAVPQIQAYGSRVRVVVTETAEQLMIAREVSALLKAPANGALTVPVAISARHVHLDQDAVDALFGTGYSLSPAGQLRQQGHWVARERLALEGPRGRLDNVAILGPLRARTQIEISRTDGFALGIAPPVRDSGRLDGTPVVRLIGPAGAIDSDGLIIAARHIHTNPQDAARLGLKDGDEVDVRVGQGDRALTLSGTLVRVSPNAFTEMHIDTDEANAAGIEGRADGELLAAEATIKPSAPV</sequence>
<evidence type="ECO:0000313" key="9">
    <source>
        <dbReference type="Proteomes" id="UP000268192"/>
    </source>
</evidence>
<keyword evidence="9" id="KW-1185">Reference proteome</keyword>
<feature type="binding site" evidence="6">
    <location>
        <position position="14"/>
    </location>
    <ligand>
        <name>ATP</name>
        <dbReference type="ChEBI" id="CHEBI:30616"/>
    </ligand>
</feature>
<protein>
    <recommendedName>
        <fullName evidence="6">Acetate kinase</fullName>
        <ecNumber evidence="6">2.7.2.1</ecNumber>
    </recommendedName>
    <alternativeName>
        <fullName evidence="6">Acetokinase</fullName>
    </alternativeName>
</protein>
<dbReference type="GO" id="GO:0016747">
    <property type="term" value="F:acyltransferase activity, transferring groups other than amino-acyl groups"/>
    <property type="evidence" value="ECO:0007669"/>
    <property type="project" value="InterPro"/>
</dbReference>
<accession>A0A3S9B3W4</accession>
<keyword evidence="5 6" id="KW-0067">ATP-binding</keyword>
<keyword evidence="3 6" id="KW-0547">Nucleotide-binding</keyword>
<gene>
    <name evidence="6" type="primary">ackA</name>
    <name evidence="8" type="ORF">D5400_10600</name>
</gene>
<dbReference type="InterPro" id="IPR043129">
    <property type="entry name" value="ATPase_NBD"/>
</dbReference>
<dbReference type="SUPFAM" id="SSF53067">
    <property type="entry name" value="Actin-like ATPase domain"/>
    <property type="match status" value="2"/>
</dbReference>
<dbReference type="HAMAP" id="MF_00020">
    <property type="entry name" value="Acetate_kinase"/>
    <property type="match status" value="1"/>
</dbReference>
<feature type="active site" description="Proton donor/acceptor" evidence="6">
    <location>
        <position position="143"/>
    </location>
</feature>
<dbReference type="RefSeq" id="WP_126009977.1">
    <property type="nucleotide sequence ID" value="NZ_CP032509.1"/>
</dbReference>
<dbReference type="KEGG" id="abaw:D5400_10600"/>
<dbReference type="CDD" id="cd24010">
    <property type="entry name" value="ASKHA_NBD_AcK_PK"/>
    <property type="match status" value="1"/>
</dbReference>
<organism evidence="8 9">
    <name type="scientific">Georhizobium profundi</name>
    <dbReference type="NCBI Taxonomy" id="2341112"/>
    <lineage>
        <taxon>Bacteria</taxon>
        <taxon>Pseudomonadati</taxon>
        <taxon>Pseudomonadota</taxon>
        <taxon>Alphaproteobacteria</taxon>
        <taxon>Hyphomicrobiales</taxon>
        <taxon>Rhizobiaceae</taxon>
        <taxon>Georhizobium</taxon>
    </lineage>
</organism>
<dbReference type="InterPro" id="IPR008300">
    <property type="entry name" value="PTAC"/>
</dbReference>
<dbReference type="InterPro" id="IPR004372">
    <property type="entry name" value="Ac/propionate_kinase"/>
</dbReference>
<dbReference type="AlphaFoldDB" id="A0A3S9B3W4"/>
<keyword evidence="2 6" id="KW-0808">Transferase</keyword>
<comment type="pathway">
    <text evidence="6">Metabolic intermediate biosynthesis; acetyl-CoA biosynthesis; acetyl-CoA from acetate: step 1/2.</text>
</comment>
<dbReference type="InterPro" id="IPR023865">
    <property type="entry name" value="Aliphatic_acid_kinase_CS"/>
</dbReference>
<evidence type="ECO:0000313" key="8">
    <source>
        <dbReference type="EMBL" id="AZN71665.1"/>
    </source>
</evidence>
<feature type="binding site" evidence="6">
    <location>
        <position position="381"/>
    </location>
    <ligand>
        <name>Mg(2+)</name>
        <dbReference type="ChEBI" id="CHEBI:18420"/>
    </ligand>
</feature>
<dbReference type="GO" id="GO:0000287">
    <property type="term" value="F:magnesium ion binding"/>
    <property type="evidence" value="ECO:0007669"/>
    <property type="project" value="UniProtKB-UniRule"/>
</dbReference>
<name>A0A3S9B3W4_9HYPH</name>
<dbReference type="EMBL" id="CP032509">
    <property type="protein sequence ID" value="AZN71665.1"/>
    <property type="molecule type" value="Genomic_DNA"/>
</dbReference>
<comment type="function">
    <text evidence="6">Catalyzes the formation of acetyl phosphate from acetate and ATP. Can also catalyze the reverse reaction.</text>
</comment>
<dbReference type="InterPro" id="IPR000890">
    <property type="entry name" value="Aliphatic_acid_kin_short-chain"/>
</dbReference>
<dbReference type="UniPathway" id="UPA00621"/>
<evidence type="ECO:0000256" key="7">
    <source>
        <dbReference type="RuleBase" id="RU003835"/>
    </source>
</evidence>
<dbReference type="PANTHER" id="PTHR21060">
    <property type="entry name" value="ACETATE KINASE"/>
    <property type="match status" value="1"/>
</dbReference>
<comment type="similarity">
    <text evidence="1 6 7">Belongs to the acetokinase family.</text>
</comment>